<gene>
    <name evidence="2" type="ORF">EYC82_00005</name>
</gene>
<keyword evidence="3" id="KW-1185">Reference proteome</keyword>
<dbReference type="InterPro" id="IPR042252">
    <property type="entry name" value="MtfA_N"/>
</dbReference>
<dbReference type="SUPFAM" id="SSF55486">
    <property type="entry name" value="Metalloproteases ('zincins'), catalytic domain"/>
    <property type="match status" value="1"/>
</dbReference>
<keyword evidence="1" id="KW-0812">Transmembrane</keyword>
<dbReference type="PANTHER" id="PTHR30164">
    <property type="entry name" value="MTFA PEPTIDASE"/>
    <property type="match status" value="1"/>
</dbReference>
<keyword evidence="1" id="KW-1133">Transmembrane helix</keyword>
<organism evidence="2 3">
    <name type="scientific">Candidatus Marimicrobium litorale</name>
    <dbReference type="NCBI Taxonomy" id="2518991"/>
    <lineage>
        <taxon>Bacteria</taxon>
        <taxon>Pseudomonadati</taxon>
        <taxon>Pseudomonadota</taxon>
        <taxon>Gammaproteobacteria</taxon>
        <taxon>Cellvibrionales</taxon>
        <taxon>Halieaceae</taxon>
        <taxon>Marimicrobium</taxon>
    </lineage>
</organism>
<proteinExistence type="predicted"/>
<dbReference type="Pfam" id="PF06167">
    <property type="entry name" value="Peptidase_M90"/>
    <property type="match status" value="1"/>
</dbReference>
<dbReference type="EMBL" id="SHNO01000001">
    <property type="protein sequence ID" value="MCX2975734.1"/>
    <property type="molecule type" value="Genomic_DNA"/>
</dbReference>
<accession>A0ABT3T2I2</accession>
<dbReference type="Gene3D" id="3.40.390.10">
    <property type="entry name" value="Collagenase (Catalytic Domain)"/>
    <property type="match status" value="1"/>
</dbReference>
<evidence type="ECO:0000313" key="2">
    <source>
        <dbReference type="EMBL" id="MCX2975734.1"/>
    </source>
</evidence>
<feature type="transmembrane region" description="Helical" evidence="1">
    <location>
        <begin position="6"/>
        <end position="23"/>
    </location>
</feature>
<protein>
    <submittedName>
        <fullName evidence="2">Zinc-dependent peptidase</fullName>
    </submittedName>
</protein>
<comment type="caution">
    <text evidence="2">The sequence shown here is derived from an EMBL/GenBank/DDBJ whole genome shotgun (WGS) entry which is preliminary data.</text>
</comment>
<dbReference type="Gene3D" id="1.10.472.150">
    <property type="entry name" value="Glucose-regulated metallo-peptidase M90, N-terminal domain"/>
    <property type="match status" value="1"/>
</dbReference>
<dbReference type="Proteomes" id="UP001143304">
    <property type="component" value="Unassembled WGS sequence"/>
</dbReference>
<dbReference type="RefSeq" id="WP_279247502.1">
    <property type="nucleotide sequence ID" value="NZ_SHNO01000001.1"/>
</dbReference>
<reference evidence="2" key="1">
    <citation type="submission" date="2019-02" db="EMBL/GenBank/DDBJ databases">
        <authorList>
            <person name="Li S.-H."/>
        </authorList>
    </citation>
    <scope>NUCLEOTIDE SEQUENCE</scope>
    <source>
        <strain evidence="2">IMCC11814</strain>
    </source>
</reference>
<evidence type="ECO:0000313" key="3">
    <source>
        <dbReference type="Proteomes" id="UP001143304"/>
    </source>
</evidence>
<keyword evidence="1" id="KW-0472">Membrane</keyword>
<dbReference type="InterPro" id="IPR024079">
    <property type="entry name" value="MetalloPept_cat_dom_sf"/>
</dbReference>
<dbReference type="InterPro" id="IPR010384">
    <property type="entry name" value="MtfA_fam"/>
</dbReference>
<dbReference type="PANTHER" id="PTHR30164:SF2">
    <property type="entry name" value="PROTEIN MTFA"/>
    <property type="match status" value="1"/>
</dbReference>
<sequence length="280" mass="31686">MENSPGLIGLLPIALVIGVYLLVRFYRRWKEKKILVTPLPRDMIRCLEGSVPFYIALDLEAQERLRVKIKRFLAEKTFYGCAGLVITDDMQLIIAAEACLLILNQEGQIYPGLTSILVYPSTFVAKREELSEDGTRSVSSRDLLGESWDTGKVVLAWDAVAKGVADFADGNNVVLHEFAHQLDSSSGRANGAPPLSNNSYKNWARVLSANYEDLRLRSQRALPTVIDTYGATNPAEFFAVATETFFERPHELHHRRPELFEQLSIYYRLDPRDWAPREDP</sequence>
<evidence type="ECO:0000256" key="1">
    <source>
        <dbReference type="SAM" id="Phobius"/>
    </source>
</evidence>
<name>A0ABT3T2I2_9GAMM</name>
<dbReference type="CDD" id="cd20169">
    <property type="entry name" value="Peptidase_M90_mtfA"/>
    <property type="match status" value="1"/>
</dbReference>